<sequence length="190" mass="20428">MRWDALFSDMEAQFAEGERLAVDAEISERARAETASVALADRLRGSLNSHVAVYLACGRAFEGTLSHAGADALVLNELRHQVLVPYGAVARYAGLGRGSVAETSQVRRRIGLAHALRGLARDRTELAVTLRHAPERDTGLAGVIDRVGSDFLDLALVSPGESRRASQVRQVATIPFRALGALRSWSAGEL</sequence>
<dbReference type="KEGG" id="psul:AU252_18240"/>
<reference evidence="1 2" key="1">
    <citation type="submission" date="2015-12" db="EMBL/GenBank/DDBJ databases">
        <authorList>
            <person name="Shamseldin A."/>
            <person name="Moawad H."/>
            <person name="Abd El-Rahim W.M."/>
            <person name="Sadowsky M.J."/>
        </authorList>
    </citation>
    <scope>NUCLEOTIDE SEQUENCE [LARGE SCALE GENOMIC DNA]</scope>
    <source>
        <strain evidence="1 2">Ar51</strain>
    </source>
</reference>
<dbReference type="AlphaFoldDB" id="A0A0U3FV71"/>
<dbReference type="RefSeq" id="WP_058931932.1">
    <property type="nucleotide sequence ID" value="NZ_CP013747.1"/>
</dbReference>
<evidence type="ECO:0000313" key="2">
    <source>
        <dbReference type="Proteomes" id="UP000065151"/>
    </source>
</evidence>
<name>A0A0U3FV71_9MICC</name>
<dbReference type="STRING" id="121292.AU252_18240"/>
<gene>
    <name evidence="1" type="ORF">AU252_18240</name>
</gene>
<dbReference type="EMBL" id="CP013747">
    <property type="protein sequence ID" value="ALV42855.1"/>
    <property type="molecule type" value="Genomic_DNA"/>
</dbReference>
<accession>A0A0U3FV71</accession>
<protein>
    <submittedName>
        <fullName evidence="1">Uncharacterized protein</fullName>
    </submittedName>
</protein>
<proteinExistence type="predicted"/>
<evidence type="ECO:0000313" key="1">
    <source>
        <dbReference type="EMBL" id="ALV42855.1"/>
    </source>
</evidence>
<dbReference type="Proteomes" id="UP000065151">
    <property type="component" value="Chromosome"/>
</dbReference>
<organism evidence="1">
    <name type="scientific">Pseudarthrobacter sulfonivorans</name>
    <dbReference type="NCBI Taxonomy" id="121292"/>
    <lineage>
        <taxon>Bacteria</taxon>
        <taxon>Bacillati</taxon>
        <taxon>Actinomycetota</taxon>
        <taxon>Actinomycetes</taxon>
        <taxon>Micrococcales</taxon>
        <taxon>Micrococcaceae</taxon>
        <taxon>Pseudarthrobacter</taxon>
    </lineage>
</organism>